<comment type="caution">
    <text evidence="1">The sequence shown here is derived from an EMBL/GenBank/DDBJ whole genome shotgun (WGS) entry which is preliminary data.</text>
</comment>
<keyword evidence="2" id="KW-1185">Reference proteome</keyword>
<dbReference type="EMBL" id="JAWZSR010000005">
    <property type="protein sequence ID" value="MDX8046454.1"/>
    <property type="molecule type" value="Genomic_DNA"/>
</dbReference>
<gene>
    <name evidence="1" type="ORF">SH601_10715</name>
</gene>
<evidence type="ECO:0000313" key="1">
    <source>
        <dbReference type="EMBL" id="MDX8046454.1"/>
    </source>
</evidence>
<accession>A0ACC6M685</accession>
<name>A0ACC6M685_9BACI</name>
<sequence>MKRIAVYCGSSSGRNPVYMKEARKLGKLLADSGISLVYGGSKVGCMGAVADGVLENGGNVIGVLPKKLSDVEIAHEKLTELHIVEDMHERKAMMSDYADGFIALPGGTGTLEEWFEVFTWAQIGYHKKPCALLNINQYYDPIMTLFDHMIEQGFVKDDYKKLILIENNAEQLVERMKVYEGEYIHKWEKKAVEKR</sequence>
<evidence type="ECO:0000313" key="2">
    <source>
        <dbReference type="Proteomes" id="UP001277972"/>
    </source>
</evidence>
<proteinExistence type="predicted"/>
<dbReference type="Proteomes" id="UP001277972">
    <property type="component" value="Unassembled WGS sequence"/>
</dbReference>
<protein>
    <submittedName>
        <fullName evidence="1">TIGR00730 family Rossman fold protein</fullName>
    </submittedName>
</protein>
<reference evidence="1" key="1">
    <citation type="submission" date="2023-11" db="EMBL/GenBank/DDBJ databases">
        <title>Gracilibacillus pellucida a moderately halophilic bacterium isolated from saline soil in Xinjiang province.</title>
        <authorList>
            <person name="Zhang Z."/>
            <person name="Tan F."/>
            <person name="Wang Y."/>
            <person name="Xia M."/>
        </authorList>
    </citation>
    <scope>NUCLEOTIDE SEQUENCE</scope>
    <source>
        <strain evidence="1">S3-1-1</strain>
    </source>
</reference>
<organism evidence="1 2">
    <name type="scientific">Gracilibacillus pellucidus</name>
    <dbReference type="NCBI Taxonomy" id="3095368"/>
    <lineage>
        <taxon>Bacteria</taxon>
        <taxon>Bacillati</taxon>
        <taxon>Bacillota</taxon>
        <taxon>Bacilli</taxon>
        <taxon>Bacillales</taxon>
        <taxon>Bacillaceae</taxon>
        <taxon>Gracilibacillus</taxon>
    </lineage>
</organism>